<protein>
    <recommendedName>
        <fullName evidence="6">Transcription repressor</fullName>
    </recommendedName>
    <alternativeName>
        <fullName evidence="6">Ovate family protein</fullName>
    </alternativeName>
</protein>
<dbReference type="STRING" id="4155.A0A022PZX0"/>
<keyword evidence="2 6" id="KW-0678">Repressor</keyword>
<reference evidence="9 10" key="1">
    <citation type="journal article" date="2013" name="Proc. Natl. Acad. Sci. U.S.A.">
        <title>Fine-scale variation in meiotic recombination in Mimulus inferred from population shotgun sequencing.</title>
        <authorList>
            <person name="Hellsten U."/>
            <person name="Wright K.M."/>
            <person name="Jenkins J."/>
            <person name="Shu S."/>
            <person name="Yuan Y."/>
            <person name="Wessler S.R."/>
            <person name="Schmutz J."/>
            <person name="Willis J.H."/>
            <person name="Rokhsar D.S."/>
        </authorList>
    </citation>
    <scope>NUCLEOTIDE SEQUENCE [LARGE SCALE GENOMIC DNA]</scope>
    <source>
        <strain evidence="10">cv. DUN x IM62</strain>
    </source>
</reference>
<gene>
    <name evidence="9" type="ORF">MIMGU_mgv1a020161mg</name>
</gene>
<comment type="function">
    <text evidence="6">Transcriptional repressor that regulates multiple aspects of plant growth and development.</text>
</comment>
<dbReference type="AlphaFoldDB" id="A0A022PZX0"/>
<keyword evidence="5 6" id="KW-0539">Nucleus</keyword>
<dbReference type="PANTHER" id="PTHR33057:SF17">
    <property type="entry name" value="TRANSCRIPTION REPRESSOR OFP8"/>
    <property type="match status" value="1"/>
</dbReference>
<feature type="compositionally biased region" description="Basic residues" evidence="7">
    <location>
        <begin position="172"/>
        <end position="189"/>
    </location>
</feature>
<feature type="domain" description="OVATE" evidence="8">
    <location>
        <begin position="207"/>
        <end position="266"/>
    </location>
</feature>
<feature type="region of interest" description="Disordered" evidence="7">
    <location>
        <begin position="148"/>
        <end position="193"/>
    </location>
</feature>
<dbReference type="EMBL" id="KI632217">
    <property type="protein sequence ID" value="EYU21877.1"/>
    <property type="molecule type" value="Genomic_DNA"/>
</dbReference>
<dbReference type="eggNOG" id="ENOG502SS01">
    <property type="taxonomic scope" value="Eukaryota"/>
</dbReference>
<dbReference type="Proteomes" id="UP000030748">
    <property type="component" value="Unassembled WGS sequence"/>
</dbReference>
<feature type="non-terminal residue" evidence="9">
    <location>
        <position position="1"/>
    </location>
</feature>
<comment type="subcellular location">
    <subcellularLocation>
        <location evidence="1 6">Nucleus</location>
    </subcellularLocation>
</comment>
<evidence type="ECO:0000256" key="7">
    <source>
        <dbReference type="SAM" id="MobiDB-lite"/>
    </source>
</evidence>
<evidence type="ECO:0000256" key="2">
    <source>
        <dbReference type="ARBA" id="ARBA00022491"/>
    </source>
</evidence>
<evidence type="ECO:0000313" key="10">
    <source>
        <dbReference type="Proteomes" id="UP000030748"/>
    </source>
</evidence>
<accession>A0A022PZX0</accession>
<feature type="compositionally biased region" description="Low complexity" evidence="7">
    <location>
        <begin position="35"/>
        <end position="50"/>
    </location>
</feature>
<keyword evidence="10" id="KW-1185">Reference proteome</keyword>
<proteinExistence type="predicted"/>
<evidence type="ECO:0000259" key="8">
    <source>
        <dbReference type="PROSITE" id="PS51754"/>
    </source>
</evidence>
<dbReference type="GO" id="GO:0005634">
    <property type="term" value="C:nucleus"/>
    <property type="evidence" value="ECO:0007669"/>
    <property type="project" value="UniProtKB-SubCell"/>
</dbReference>
<feature type="region of interest" description="Disordered" evidence="7">
    <location>
        <begin position="28"/>
        <end position="104"/>
    </location>
</feature>
<keyword evidence="4 6" id="KW-0804">Transcription</keyword>
<evidence type="ECO:0000256" key="5">
    <source>
        <dbReference type="ARBA" id="ARBA00023242"/>
    </source>
</evidence>
<evidence type="ECO:0000256" key="6">
    <source>
        <dbReference type="RuleBase" id="RU367028"/>
    </source>
</evidence>
<evidence type="ECO:0000313" key="9">
    <source>
        <dbReference type="EMBL" id="EYU21877.1"/>
    </source>
</evidence>
<keyword evidence="3 6" id="KW-0805">Transcription regulation</keyword>
<dbReference type="Pfam" id="PF04844">
    <property type="entry name" value="Ovate"/>
    <property type="match status" value="1"/>
</dbReference>
<feature type="compositionally biased region" description="Low complexity" evidence="7">
    <location>
        <begin position="70"/>
        <end position="80"/>
    </location>
</feature>
<dbReference type="PANTHER" id="PTHR33057">
    <property type="entry name" value="TRANSCRIPTION REPRESSOR OFP7-RELATED"/>
    <property type="match status" value="1"/>
</dbReference>
<evidence type="ECO:0000256" key="4">
    <source>
        <dbReference type="ARBA" id="ARBA00023163"/>
    </source>
</evidence>
<dbReference type="InterPro" id="IPR006458">
    <property type="entry name" value="Ovate_C"/>
</dbReference>
<feature type="compositionally biased region" description="Low complexity" evidence="7">
    <location>
        <begin position="148"/>
        <end position="162"/>
    </location>
</feature>
<organism evidence="9 10">
    <name type="scientific">Erythranthe guttata</name>
    <name type="common">Yellow monkey flower</name>
    <name type="synonym">Mimulus guttatus</name>
    <dbReference type="NCBI Taxonomy" id="4155"/>
    <lineage>
        <taxon>Eukaryota</taxon>
        <taxon>Viridiplantae</taxon>
        <taxon>Streptophyta</taxon>
        <taxon>Embryophyta</taxon>
        <taxon>Tracheophyta</taxon>
        <taxon>Spermatophyta</taxon>
        <taxon>Magnoliopsida</taxon>
        <taxon>eudicotyledons</taxon>
        <taxon>Gunneridae</taxon>
        <taxon>Pentapetalae</taxon>
        <taxon>asterids</taxon>
        <taxon>lamiids</taxon>
        <taxon>Lamiales</taxon>
        <taxon>Phrymaceae</taxon>
        <taxon>Erythranthe</taxon>
    </lineage>
</organism>
<dbReference type="NCBIfam" id="TIGR01568">
    <property type="entry name" value="A_thal_3678"/>
    <property type="match status" value="1"/>
</dbReference>
<dbReference type="GO" id="GO:0045892">
    <property type="term" value="P:negative regulation of DNA-templated transcription"/>
    <property type="evidence" value="ECO:0007669"/>
    <property type="project" value="UniProtKB-UniRule"/>
</dbReference>
<dbReference type="InterPro" id="IPR038933">
    <property type="entry name" value="Ovate"/>
</dbReference>
<dbReference type="PROSITE" id="PS51754">
    <property type="entry name" value="OVATE"/>
    <property type="match status" value="1"/>
</dbReference>
<evidence type="ECO:0000256" key="3">
    <source>
        <dbReference type="ARBA" id="ARBA00023015"/>
    </source>
</evidence>
<name>A0A022PZX0_ERYGU</name>
<evidence type="ECO:0000256" key="1">
    <source>
        <dbReference type="ARBA" id="ARBA00004123"/>
    </source>
</evidence>
<sequence length="270" mass="29613">SCQFRSLPDVAEGSITITKANKKILHEIDHSSFLNKSQKPPQNSSKPSKQTQKKNDQEKGGGAVVSINHSSSSYGGWFTSSDEKARPDDVSMSSNSGDSFRLKTSRRFRRCEEMKSIDETGRCSFSSSFASADTVLSKCSRKTAPAATAAAKKTTAAAAPKKSSGGRDSGKNLRRRKTTKSRRKVKKSREKSSFEYGGSLVGESYAVEKSSSDPHGDFRASMVEMIVEKQIFGADDLERLLLCFLNLNATSYHGIIYQVFTEICQTLFAN</sequence>